<accession>A0ABP8I7P2</accession>
<keyword evidence="3" id="KW-1185">Reference proteome</keyword>
<proteinExistence type="predicted"/>
<protein>
    <submittedName>
        <fullName evidence="2">Uncharacterized protein</fullName>
    </submittedName>
</protein>
<reference evidence="3" key="1">
    <citation type="journal article" date="2019" name="Int. J. Syst. Evol. Microbiol.">
        <title>The Global Catalogue of Microorganisms (GCM) 10K type strain sequencing project: providing services to taxonomists for standard genome sequencing and annotation.</title>
        <authorList>
            <consortium name="The Broad Institute Genomics Platform"/>
            <consortium name="The Broad Institute Genome Sequencing Center for Infectious Disease"/>
            <person name="Wu L."/>
            <person name="Ma J."/>
        </authorList>
    </citation>
    <scope>NUCLEOTIDE SEQUENCE [LARGE SCALE GENOMIC DNA]</scope>
    <source>
        <strain evidence="3">JCM 17923</strain>
    </source>
</reference>
<name>A0ABP8I7P2_9BACT</name>
<feature type="region of interest" description="Disordered" evidence="1">
    <location>
        <begin position="43"/>
        <end position="71"/>
    </location>
</feature>
<comment type="caution">
    <text evidence="2">The sequence shown here is derived from an EMBL/GenBank/DDBJ whole genome shotgun (WGS) entry which is preliminary data.</text>
</comment>
<dbReference type="RefSeq" id="WP_345235051.1">
    <property type="nucleotide sequence ID" value="NZ_BAABGZ010000013.1"/>
</dbReference>
<evidence type="ECO:0000313" key="2">
    <source>
        <dbReference type="EMBL" id="GAA4353111.1"/>
    </source>
</evidence>
<sequence>MSQLTHIDLCMCLNELLPSAKTEELESAATVLLVMFKVAGTAPQAPAPKAPAKKPRRYTEKPIAQSQRLKL</sequence>
<evidence type="ECO:0000256" key="1">
    <source>
        <dbReference type="SAM" id="MobiDB-lite"/>
    </source>
</evidence>
<gene>
    <name evidence="2" type="ORF">GCM10023185_13420</name>
</gene>
<evidence type="ECO:0000313" key="3">
    <source>
        <dbReference type="Proteomes" id="UP001501153"/>
    </source>
</evidence>
<dbReference type="EMBL" id="BAABGZ010000013">
    <property type="protein sequence ID" value="GAA4353111.1"/>
    <property type="molecule type" value="Genomic_DNA"/>
</dbReference>
<organism evidence="2 3">
    <name type="scientific">Hymenobacter saemangeumensis</name>
    <dbReference type="NCBI Taxonomy" id="1084522"/>
    <lineage>
        <taxon>Bacteria</taxon>
        <taxon>Pseudomonadati</taxon>
        <taxon>Bacteroidota</taxon>
        <taxon>Cytophagia</taxon>
        <taxon>Cytophagales</taxon>
        <taxon>Hymenobacteraceae</taxon>
        <taxon>Hymenobacter</taxon>
    </lineage>
</organism>
<dbReference type="Proteomes" id="UP001501153">
    <property type="component" value="Unassembled WGS sequence"/>
</dbReference>